<feature type="compositionally biased region" description="Basic and acidic residues" evidence="1">
    <location>
        <begin position="1"/>
        <end position="11"/>
    </location>
</feature>
<protein>
    <submittedName>
        <fullName evidence="2 3">Uncharacterized protein</fullName>
    </submittedName>
</protein>
<feature type="compositionally biased region" description="Basic and acidic residues" evidence="1">
    <location>
        <begin position="45"/>
        <end position="55"/>
    </location>
</feature>
<reference evidence="4" key="1">
    <citation type="submission" date="2010-07" db="EMBL/GenBank/DDBJ databases">
        <title>The genome sequence of Gaeumannomyces graminis var. tritici strain R3-111a-1.</title>
        <authorList>
            <consortium name="The Broad Institute Genome Sequencing Platform"/>
            <person name="Ma L.-J."/>
            <person name="Dead R."/>
            <person name="Young S."/>
            <person name="Zeng Q."/>
            <person name="Koehrsen M."/>
            <person name="Alvarado L."/>
            <person name="Berlin A."/>
            <person name="Chapman S.B."/>
            <person name="Chen Z."/>
            <person name="Freedman E."/>
            <person name="Gellesch M."/>
            <person name="Goldberg J."/>
            <person name="Griggs A."/>
            <person name="Gujja S."/>
            <person name="Heilman E.R."/>
            <person name="Heiman D."/>
            <person name="Hepburn T."/>
            <person name="Howarth C."/>
            <person name="Jen D."/>
            <person name="Larson L."/>
            <person name="Mehta T."/>
            <person name="Neiman D."/>
            <person name="Pearson M."/>
            <person name="Roberts A."/>
            <person name="Saif S."/>
            <person name="Shea T."/>
            <person name="Shenoy N."/>
            <person name="Sisk P."/>
            <person name="Stolte C."/>
            <person name="Sykes S."/>
            <person name="Walk T."/>
            <person name="White J."/>
            <person name="Yandava C."/>
            <person name="Haas B."/>
            <person name="Nusbaum C."/>
            <person name="Birren B."/>
        </authorList>
    </citation>
    <scope>NUCLEOTIDE SEQUENCE [LARGE SCALE GENOMIC DNA]</scope>
    <source>
        <strain evidence="4">R3-111a-1</strain>
    </source>
</reference>
<accession>J3PCR4</accession>
<evidence type="ECO:0000313" key="4">
    <source>
        <dbReference type="Proteomes" id="UP000006039"/>
    </source>
</evidence>
<reference evidence="3" key="4">
    <citation type="journal article" date="2015" name="G3 (Bethesda)">
        <title>Genome sequences of three phytopathogenic species of the Magnaporthaceae family of fungi.</title>
        <authorList>
            <person name="Okagaki L.H."/>
            <person name="Nunes C.C."/>
            <person name="Sailsbery J."/>
            <person name="Clay B."/>
            <person name="Brown D."/>
            <person name="John T."/>
            <person name="Oh Y."/>
            <person name="Young N."/>
            <person name="Fitzgerald M."/>
            <person name="Haas B.J."/>
            <person name="Zeng Q."/>
            <person name="Young S."/>
            <person name="Adiconis X."/>
            <person name="Fan L."/>
            <person name="Levin J.Z."/>
            <person name="Mitchell T.K."/>
            <person name="Okubara P.A."/>
            <person name="Farman M.L."/>
            <person name="Kohn L.M."/>
            <person name="Birren B."/>
            <person name="Ma L.-J."/>
            <person name="Dean R.A."/>
        </authorList>
    </citation>
    <scope>NUCLEOTIDE SEQUENCE</scope>
    <source>
        <strain evidence="3">R3-111a-1</strain>
    </source>
</reference>
<keyword evidence="4" id="KW-1185">Reference proteome</keyword>
<feature type="compositionally biased region" description="Basic and acidic residues" evidence="1">
    <location>
        <begin position="96"/>
        <end position="113"/>
    </location>
</feature>
<reference evidence="3" key="5">
    <citation type="submission" date="2018-04" db="UniProtKB">
        <authorList>
            <consortium name="EnsemblFungi"/>
        </authorList>
    </citation>
    <scope>IDENTIFICATION</scope>
    <source>
        <strain evidence="3">R3-111a-1</strain>
    </source>
</reference>
<feature type="region of interest" description="Disordered" evidence="1">
    <location>
        <begin position="1"/>
        <end position="113"/>
    </location>
</feature>
<name>J3PCR4_GAET3</name>
<proteinExistence type="predicted"/>
<dbReference type="EMBL" id="GL385400">
    <property type="protein sequence ID" value="EJT72034.1"/>
    <property type="molecule type" value="Genomic_DNA"/>
</dbReference>
<dbReference type="Proteomes" id="UP000006039">
    <property type="component" value="Unassembled WGS sequence"/>
</dbReference>
<evidence type="ECO:0000313" key="3">
    <source>
        <dbReference type="EnsemblFungi" id="EJT72034"/>
    </source>
</evidence>
<dbReference type="GeneID" id="20351740"/>
<reference evidence="2" key="3">
    <citation type="submission" date="2010-09" db="EMBL/GenBank/DDBJ databases">
        <title>Annotation of Gaeumannomyces graminis var. tritici R3-111a-1.</title>
        <authorList>
            <consortium name="The Broad Institute Genome Sequencing Platform"/>
            <person name="Ma L.-J."/>
            <person name="Dead R."/>
            <person name="Young S.K."/>
            <person name="Zeng Q."/>
            <person name="Gargeya S."/>
            <person name="Fitzgerald M."/>
            <person name="Haas B."/>
            <person name="Abouelleil A."/>
            <person name="Alvarado L."/>
            <person name="Arachchi H.M."/>
            <person name="Berlin A."/>
            <person name="Brown A."/>
            <person name="Chapman S.B."/>
            <person name="Chen Z."/>
            <person name="Dunbar C."/>
            <person name="Freedman E."/>
            <person name="Gearin G."/>
            <person name="Gellesch M."/>
            <person name="Goldberg J."/>
            <person name="Griggs A."/>
            <person name="Gujja S."/>
            <person name="Heiman D."/>
            <person name="Howarth C."/>
            <person name="Larson L."/>
            <person name="Lui A."/>
            <person name="MacDonald P.J.P."/>
            <person name="Mehta T."/>
            <person name="Montmayeur A."/>
            <person name="Murphy C."/>
            <person name="Neiman D."/>
            <person name="Pearson M."/>
            <person name="Priest M."/>
            <person name="Roberts A."/>
            <person name="Saif S."/>
            <person name="Shea T."/>
            <person name="Shenoy N."/>
            <person name="Sisk P."/>
            <person name="Stolte C."/>
            <person name="Sykes S."/>
            <person name="Yandava C."/>
            <person name="Wortman J."/>
            <person name="Nusbaum C."/>
            <person name="Birren B."/>
        </authorList>
    </citation>
    <scope>NUCLEOTIDE SEQUENCE</scope>
    <source>
        <strain evidence="2">R3-111a-1</strain>
    </source>
</reference>
<organism evidence="2">
    <name type="scientific">Gaeumannomyces tritici (strain R3-111a-1)</name>
    <name type="common">Wheat and barley take-all root rot fungus</name>
    <name type="synonym">Gaeumannomyces graminis var. tritici</name>
    <dbReference type="NCBI Taxonomy" id="644352"/>
    <lineage>
        <taxon>Eukaryota</taxon>
        <taxon>Fungi</taxon>
        <taxon>Dikarya</taxon>
        <taxon>Ascomycota</taxon>
        <taxon>Pezizomycotina</taxon>
        <taxon>Sordariomycetes</taxon>
        <taxon>Sordariomycetidae</taxon>
        <taxon>Magnaporthales</taxon>
        <taxon>Magnaporthaceae</taxon>
        <taxon>Gaeumannomyces</taxon>
    </lineage>
</organism>
<reference evidence="2" key="2">
    <citation type="submission" date="2010-07" db="EMBL/GenBank/DDBJ databases">
        <authorList>
            <consortium name="The Broad Institute Genome Sequencing Platform"/>
            <consortium name="Broad Institute Genome Sequencing Center for Infectious Disease"/>
            <person name="Ma L.-J."/>
            <person name="Dead R."/>
            <person name="Young S."/>
            <person name="Zeng Q."/>
            <person name="Koehrsen M."/>
            <person name="Alvarado L."/>
            <person name="Berlin A."/>
            <person name="Chapman S.B."/>
            <person name="Chen Z."/>
            <person name="Freedman E."/>
            <person name="Gellesch M."/>
            <person name="Goldberg J."/>
            <person name="Griggs A."/>
            <person name="Gujja S."/>
            <person name="Heilman E.R."/>
            <person name="Heiman D."/>
            <person name="Hepburn T."/>
            <person name="Howarth C."/>
            <person name="Jen D."/>
            <person name="Larson L."/>
            <person name="Mehta T."/>
            <person name="Neiman D."/>
            <person name="Pearson M."/>
            <person name="Roberts A."/>
            <person name="Saif S."/>
            <person name="Shea T."/>
            <person name="Shenoy N."/>
            <person name="Sisk P."/>
            <person name="Stolte C."/>
            <person name="Sykes S."/>
            <person name="Walk T."/>
            <person name="White J."/>
            <person name="Yandava C."/>
            <person name="Haas B."/>
            <person name="Nusbaum C."/>
            <person name="Birren B."/>
        </authorList>
    </citation>
    <scope>NUCLEOTIDE SEQUENCE</scope>
    <source>
        <strain evidence="2">R3-111a-1</strain>
    </source>
</reference>
<dbReference type="VEuPathDB" id="FungiDB:GGTG_11282"/>
<dbReference type="AlphaFoldDB" id="J3PCR4"/>
<evidence type="ECO:0000256" key="1">
    <source>
        <dbReference type="SAM" id="MobiDB-lite"/>
    </source>
</evidence>
<dbReference type="HOGENOM" id="CLU_2133684_0_0_1"/>
<dbReference type="RefSeq" id="XP_009227431.1">
    <property type="nucleotide sequence ID" value="XM_009229167.1"/>
</dbReference>
<sequence>MRRAKDAEPTVKRLSPSKRPEVGQTGITRLDTTQHRLALTAPKPGRHEKEARSDGGWRWGRQPWPRNPVDQGGKPASRVLSRARREVERKQRRQGRAAERRVGNERAWQREYE</sequence>
<gene>
    <name evidence="3" type="primary">20351740</name>
    <name evidence="2" type="ORF">GGTG_11282</name>
</gene>
<evidence type="ECO:0000313" key="2">
    <source>
        <dbReference type="EMBL" id="EJT72034.1"/>
    </source>
</evidence>
<dbReference type="EnsemblFungi" id="EJT72034">
    <property type="protein sequence ID" value="EJT72034"/>
    <property type="gene ID" value="GGTG_11282"/>
</dbReference>